<proteinExistence type="predicted"/>
<sequence>MSDQQDRNKHQQDPLQRQIDERLEQARYKVPQPKKVRNRYENLQTLLATIMALGIVIGLVVIVIQLFVK</sequence>
<dbReference type="EMBL" id="CP037939">
    <property type="protein sequence ID" value="QBR48008.1"/>
    <property type="molecule type" value="Genomic_DNA"/>
</dbReference>
<gene>
    <name evidence="2" type="ORF">EW139_07655</name>
</gene>
<name>A0ABX5SNF2_9LACO</name>
<reference evidence="2 3" key="1">
    <citation type="submission" date="2019-03" db="EMBL/GenBank/DDBJ databases">
        <title>Complete Genome Sequence of Leuconostoc kimchii strain NKJ218 Isolated from Homemade Kimchi.</title>
        <authorList>
            <person name="Jung J.Y."/>
            <person name="Jin H.M."/>
            <person name="Jung J.-W."/>
            <person name="Lee S.-Y."/>
            <person name="Ryu B.-G."/>
            <person name="Han S.-S."/>
            <person name="Kang H.K."/>
            <person name="Choi H.W."/>
            <person name="Chung E.J."/>
            <person name="Choi K.-M."/>
        </authorList>
    </citation>
    <scope>NUCLEOTIDE SEQUENCE [LARGE SCALE GENOMIC DNA]</scope>
    <source>
        <strain evidence="2 3">NKJ218</strain>
    </source>
</reference>
<evidence type="ECO:0000313" key="3">
    <source>
        <dbReference type="Proteomes" id="UP000295756"/>
    </source>
</evidence>
<keyword evidence="3" id="KW-1185">Reference proteome</keyword>
<dbReference type="RefSeq" id="WP_013975146.1">
    <property type="nucleotide sequence ID" value="NZ_CP037939.1"/>
</dbReference>
<keyword evidence="1" id="KW-0472">Membrane</keyword>
<evidence type="ECO:0000313" key="2">
    <source>
        <dbReference type="EMBL" id="QBR48008.1"/>
    </source>
</evidence>
<protein>
    <submittedName>
        <fullName evidence="2">Accessory secretory protein Asp4</fullName>
    </submittedName>
</protein>
<keyword evidence="1" id="KW-1133">Transmembrane helix</keyword>
<evidence type="ECO:0000256" key="1">
    <source>
        <dbReference type="SAM" id="Phobius"/>
    </source>
</evidence>
<keyword evidence="1" id="KW-0812">Transmembrane</keyword>
<organism evidence="2 3">
    <name type="scientific">Leuconostoc kimchii</name>
    <dbReference type="NCBI Taxonomy" id="136609"/>
    <lineage>
        <taxon>Bacteria</taxon>
        <taxon>Bacillati</taxon>
        <taxon>Bacillota</taxon>
        <taxon>Bacilli</taxon>
        <taxon>Lactobacillales</taxon>
        <taxon>Lactobacillaceae</taxon>
        <taxon>Leuconostoc</taxon>
    </lineage>
</organism>
<feature type="transmembrane region" description="Helical" evidence="1">
    <location>
        <begin position="45"/>
        <end position="68"/>
    </location>
</feature>
<accession>A0ABX5SNF2</accession>
<dbReference type="Proteomes" id="UP000295756">
    <property type="component" value="Chromosome"/>
</dbReference>